<proteinExistence type="predicted"/>
<feature type="non-terminal residue" evidence="1">
    <location>
        <position position="75"/>
    </location>
</feature>
<dbReference type="AlphaFoldDB" id="A0A3R5Q3B9"/>
<organism evidence="1 2">
    <name type="scientific">Mytilus galloprovincialis</name>
    <name type="common">Mediterranean mussel</name>
    <dbReference type="NCBI Taxonomy" id="29158"/>
    <lineage>
        <taxon>Eukaryota</taxon>
        <taxon>Metazoa</taxon>
        <taxon>Spiralia</taxon>
        <taxon>Lophotrochozoa</taxon>
        <taxon>Mollusca</taxon>
        <taxon>Bivalvia</taxon>
        <taxon>Autobranchia</taxon>
        <taxon>Pteriomorphia</taxon>
        <taxon>Mytilida</taxon>
        <taxon>Mytiloidea</taxon>
        <taxon>Mytilidae</taxon>
        <taxon>Mytilinae</taxon>
        <taxon>Mytilus</taxon>
    </lineage>
</organism>
<dbReference type="EMBL" id="KV595545">
    <property type="protein sequence ID" value="OPL21073.1"/>
    <property type="molecule type" value="Genomic_DNA"/>
</dbReference>
<reference evidence="1 2" key="1">
    <citation type="journal article" date="2016" name="PLoS ONE">
        <title>A First Insight into the Genome of the Filter-Feeder Mussel Mytilus galloprovincialis.</title>
        <authorList>
            <person name="Murgarella M."/>
            <person name="Puiu D."/>
            <person name="Novoa B."/>
            <person name="Figueras A."/>
            <person name="Posada D."/>
            <person name="Canchaya C."/>
        </authorList>
    </citation>
    <scope>NUCLEOTIDE SEQUENCE [LARGE SCALE GENOMIC DNA]</scope>
    <source>
        <tissue evidence="1">Muscle</tissue>
    </source>
</reference>
<feature type="non-terminal residue" evidence="1">
    <location>
        <position position="1"/>
    </location>
</feature>
<keyword evidence="2" id="KW-1185">Reference proteome</keyword>
<accession>A0A3R5Q3B9</accession>
<name>A0A3R5Q3B9_MYTGA</name>
<evidence type="ECO:0000313" key="1">
    <source>
        <dbReference type="EMBL" id="OPL21073.1"/>
    </source>
</evidence>
<evidence type="ECO:0000313" key="2">
    <source>
        <dbReference type="Proteomes" id="UP000266721"/>
    </source>
</evidence>
<sequence>LSSIMEEPQIPITPVPLPVVMTTTPTAAELLRLIRRYTREEEWTTFQAICSPNQFDRTQAAKIFSDLIDLCRAKK</sequence>
<gene>
    <name evidence="1" type="ORF">AM593_00875</name>
</gene>
<protein>
    <submittedName>
        <fullName evidence="1">Uncharacterized protein</fullName>
    </submittedName>
</protein>
<dbReference type="Proteomes" id="UP000266721">
    <property type="component" value="Unassembled WGS sequence"/>
</dbReference>